<dbReference type="InterPro" id="IPR050678">
    <property type="entry name" value="DNA_Partitioning_ATPase"/>
</dbReference>
<dbReference type="InterPro" id="IPR025669">
    <property type="entry name" value="AAA_dom"/>
</dbReference>
<dbReference type="Proteomes" id="UP000192368">
    <property type="component" value="Unassembled WGS sequence"/>
</dbReference>
<dbReference type="PANTHER" id="PTHR13696:SF52">
    <property type="entry name" value="PARA FAMILY PROTEIN CT_582"/>
    <property type="match status" value="1"/>
</dbReference>
<dbReference type="InterPro" id="IPR027417">
    <property type="entry name" value="P-loop_NTPase"/>
</dbReference>
<evidence type="ECO:0000313" key="7">
    <source>
        <dbReference type="Proteomes" id="UP000192368"/>
    </source>
</evidence>
<feature type="domain" description="AAA" evidence="5">
    <location>
        <begin position="2"/>
        <end position="181"/>
    </location>
</feature>
<name>A0A1W1UC38_PEPAS</name>
<accession>A0A1W1UC38</accession>
<dbReference type="PANTHER" id="PTHR13696">
    <property type="entry name" value="P-LOOP CONTAINING NUCLEOSIDE TRIPHOSPHATE HYDROLASE"/>
    <property type="match status" value="1"/>
</dbReference>
<evidence type="ECO:0000259" key="5">
    <source>
        <dbReference type="Pfam" id="PF13614"/>
    </source>
</evidence>
<dbReference type="RefSeq" id="WP_084229777.1">
    <property type="nucleotide sequence ID" value="NZ_FWWR01000008.1"/>
</dbReference>
<dbReference type="OrthoDB" id="9815116at2"/>
<dbReference type="STRING" id="573058.SAMN00017477_0079"/>
<dbReference type="Pfam" id="PF13614">
    <property type="entry name" value="AAA_31"/>
    <property type="match status" value="1"/>
</dbReference>
<dbReference type="CDD" id="cd02042">
    <property type="entry name" value="ParAB_family"/>
    <property type="match status" value="1"/>
</dbReference>
<proteinExistence type="inferred from homology"/>
<sequence>MIISITNFKGGVGKTTSTISIGGILAQRGYKTLIIDFDPQGNASSALGLKSSLSDSDKVSRLLLGQYDSFEEIILETTVENLYMVPTSLYNLARTMKQIDSDTMRRSDIRLKKELDKIKENFDFILIDCSPADNILNTNAMVAADYVMIPVKLDKFSLEGFDLLQEKIFYIQEESNEKLKILGIIPTMYRNTNVYNSILDSLKDSNLKEYIFETVIRTNVRIEESPFSNIPINFYDKNSNASVDYNKLVDEMLNKLDMGEING</sequence>
<evidence type="ECO:0000256" key="3">
    <source>
        <dbReference type="ARBA" id="ARBA00062323"/>
    </source>
</evidence>
<dbReference type="FunFam" id="3.40.50.300:FF:000285">
    <property type="entry name" value="Sporulation initiation inhibitor Soj"/>
    <property type="match status" value="1"/>
</dbReference>
<dbReference type="SUPFAM" id="SSF52540">
    <property type="entry name" value="P-loop containing nucleoside triphosphate hydrolases"/>
    <property type="match status" value="1"/>
</dbReference>
<keyword evidence="7" id="KW-1185">Reference proteome</keyword>
<comment type="catalytic activity">
    <reaction evidence="2">
        <text>ATP + H2O = ADP + phosphate + H(+)</text>
        <dbReference type="Rhea" id="RHEA:13065"/>
        <dbReference type="ChEBI" id="CHEBI:15377"/>
        <dbReference type="ChEBI" id="CHEBI:15378"/>
        <dbReference type="ChEBI" id="CHEBI:30616"/>
        <dbReference type="ChEBI" id="CHEBI:43474"/>
        <dbReference type="ChEBI" id="CHEBI:456216"/>
    </reaction>
</comment>
<evidence type="ECO:0000256" key="2">
    <source>
        <dbReference type="ARBA" id="ARBA00049360"/>
    </source>
</evidence>
<evidence type="ECO:0000256" key="1">
    <source>
        <dbReference type="ARBA" id="ARBA00006976"/>
    </source>
</evidence>
<evidence type="ECO:0000256" key="4">
    <source>
        <dbReference type="ARBA" id="ARBA00071824"/>
    </source>
</evidence>
<dbReference type="EMBL" id="FWWR01000008">
    <property type="protein sequence ID" value="SMB78656.1"/>
    <property type="molecule type" value="Genomic_DNA"/>
</dbReference>
<evidence type="ECO:0000313" key="6">
    <source>
        <dbReference type="EMBL" id="SMB78656.1"/>
    </source>
</evidence>
<comment type="similarity">
    <text evidence="1">Belongs to the ParA family.</text>
</comment>
<dbReference type="AlphaFoldDB" id="A0A1W1UC38"/>
<reference evidence="7" key="1">
    <citation type="submission" date="2017-04" db="EMBL/GenBank/DDBJ databases">
        <authorList>
            <person name="Varghese N."/>
            <person name="Submissions S."/>
        </authorList>
    </citation>
    <scope>NUCLEOTIDE SEQUENCE [LARGE SCALE GENOMIC DNA]</scope>
    <source>
        <strain evidence="7">DSM 20463</strain>
    </source>
</reference>
<organism evidence="6 7">
    <name type="scientific">Peptoniphilus asaccharolyticus DSM 20463</name>
    <dbReference type="NCBI Taxonomy" id="573058"/>
    <lineage>
        <taxon>Bacteria</taxon>
        <taxon>Bacillati</taxon>
        <taxon>Bacillota</taxon>
        <taxon>Tissierellia</taxon>
        <taxon>Tissierellales</taxon>
        <taxon>Peptoniphilaceae</taxon>
        <taxon>Peptoniphilus</taxon>
    </lineage>
</organism>
<comment type="subunit">
    <text evidence="3">Dimerizes in the presence of ATP but not ADP; ATP-binding is required for double-stranded (ds)DNA-binding. Interacts with DnaA.</text>
</comment>
<gene>
    <name evidence="6" type="ORF">SAMN00017477_0079</name>
</gene>
<dbReference type="Gene3D" id="3.40.50.300">
    <property type="entry name" value="P-loop containing nucleotide triphosphate hydrolases"/>
    <property type="match status" value="1"/>
</dbReference>
<protein>
    <recommendedName>
        <fullName evidence="4">Sporulation initiation inhibitor protein Soj</fullName>
    </recommendedName>
</protein>